<accession>A0A0C5B388</accession>
<organism evidence="2">
    <name type="scientific">Escherichia coli</name>
    <dbReference type="NCBI Taxonomy" id="562"/>
    <lineage>
        <taxon>Bacteria</taxon>
        <taxon>Pseudomonadati</taxon>
        <taxon>Pseudomonadota</taxon>
        <taxon>Gammaproteobacteria</taxon>
        <taxon>Enterobacterales</taxon>
        <taxon>Enterobacteriaceae</taxon>
        <taxon>Escherichia</taxon>
    </lineage>
</organism>
<geneLocation type="plasmid" evidence="2">
    <name>pSYM9</name>
</geneLocation>
<keyword evidence="2" id="KW-0614">Plasmid</keyword>
<reference evidence="2" key="1">
    <citation type="submission" date="2014-07" db="EMBL/GenBank/DDBJ databases">
        <title>Complete sequence of probiotic Symbioflor2 E. coli strain G3/10 and draft sequences of Symbioflor2 strains G1/2, G4/9, G5, G6/7 and G8.</title>
        <authorList>
            <person name="Zschuettig A."/>
            <person name="Auerbach C."/>
            <person name="Meltke S."/>
            <person name="Eichhorn C."/>
            <person name="Brandt M."/>
            <person name="Blom J."/>
            <person name="Goesmann A."/>
            <person name="Jarek M."/>
            <person name="Scharfe M."/>
            <person name="Zimmermann K."/>
            <person name="Wassenaar T.M."/>
            <person name="Gunzer F."/>
        </authorList>
    </citation>
    <scope>NUCLEOTIDE SEQUENCE</scope>
    <source>
        <strain evidence="2">G5</strain>
        <plasmid evidence="2">pSYM9</plasmid>
    </source>
</reference>
<dbReference type="EMBL" id="KM107845">
    <property type="protein sequence ID" value="AJL34541.1"/>
    <property type="molecule type" value="Genomic_DNA"/>
</dbReference>
<evidence type="ECO:0000313" key="2">
    <source>
        <dbReference type="EMBL" id="AJL34541.1"/>
    </source>
</evidence>
<dbReference type="AlphaFoldDB" id="A0A0C5B388"/>
<sequence length="215" mass="22727">MVGDARVGSHTSPGLGCGGDFSEYHRRDLSLTPARPRRPSQDGGKSRSGLGLAVWLWWRSALHGAAHDNLPGFLRSDLGRASELLASALCCLDTCCLAFEDELAFHLGEAGHYAEYRLSDGAAQVDALADADQGDLPLLQLLDQLEGVPGVPADAIDRVNDQGVALLQQLVQEDAEGRALAWWYRPADPVVGKDGGGWEPGDDGVSLAVAGLFVG</sequence>
<name>A0A0C5B388_ECOLX</name>
<gene>
    <name evidence="2" type="ORF">EL78_p6512</name>
</gene>
<proteinExistence type="predicted"/>
<feature type="region of interest" description="Disordered" evidence="1">
    <location>
        <begin position="1"/>
        <end position="21"/>
    </location>
</feature>
<evidence type="ECO:0000256" key="1">
    <source>
        <dbReference type="SAM" id="MobiDB-lite"/>
    </source>
</evidence>
<protein>
    <submittedName>
        <fullName evidence="2">Uncharacterized protein</fullName>
    </submittedName>
</protein>